<protein>
    <recommendedName>
        <fullName evidence="3">BTB domain-containing protein</fullName>
    </recommendedName>
</protein>
<name>A0A6A6WP78_9PLEO</name>
<proteinExistence type="predicted"/>
<dbReference type="OrthoDB" id="10575280at2759"/>
<reference evidence="1" key="1">
    <citation type="journal article" date="2020" name="Stud. Mycol.">
        <title>101 Dothideomycetes genomes: a test case for predicting lifestyles and emergence of pathogens.</title>
        <authorList>
            <person name="Haridas S."/>
            <person name="Albert R."/>
            <person name="Binder M."/>
            <person name="Bloem J."/>
            <person name="Labutti K."/>
            <person name="Salamov A."/>
            <person name="Andreopoulos B."/>
            <person name="Baker S."/>
            <person name="Barry K."/>
            <person name="Bills G."/>
            <person name="Bluhm B."/>
            <person name="Cannon C."/>
            <person name="Castanera R."/>
            <person name="Culley D."/>
            <person name="Daum C."/>
            <person name="Ezra D."/>
            <person name="Gonzalez J."/>
            <person name="Henrissat B."/>
            <person name="Kuo A."/>
            <person name="Liang C."/>
            <person name="Lipzen A."/>
            <person name="Lutzoni F."/>
            <person name="Magnuson J."/>
            <person name="Mondo S."/>
            <person name="Nolan M."/>
            <person name="Ohm R."/>
            <person name="Pangilinan J."/>
            <person name="Park H.-J."/>
            <person name="Ramirez L."/>
            <person name="Alfaro M."/>
            <person name="Sun H."/>
            <person name="Tritt A."/>
            <person name="Yoshinaga Y."/>
            <person name="Zwiers L.-H."/>
            <person name="Turgeon B."/>
            <person name="Goodwin S."/>
            <person name="Spatafora J."/>
            <person name="Crous P."/>
            <person name="Grigoriev I."/>
        </authorList>
    </citation>
    <scope>NUCLEOTIDE SEQUENCE</scope>
    <source>
        <strain evidence="1">CBS 109.77</strain>
    </source>
</reference>
<gene>
    <name evidence="1" type="ORF">K505DRAFT_368700</name>
</gene>
<evidence type="ECO:0000313" key="2">
    <source>
        <dbReference type="Proteomes" id="UP000799757"/>
    </source>
</evidence>
<accession>A0A6A6WP78</accession>
<dbReference type="AlphaFoldDB" id="A0A6A6WP78"/>
<organism evidence="1 2">
    <name type="scientific">Melanomma pulvis-pyrius CBS 109.77</name>
    <dbReference type="NCBI Taxonomy" id="1314802"/>
    <lineage>
        <taxon>Eukaryota</taxon>
        <taxon>Fungi</taxon>
        <taxon>Dikarya</taxon>
        <taxon>Ascomycota</taxon>
        <taxon>Pezizomycotina</taxon>
        <taxon>Dothideomycetes</taxon>
        <taxon>Pleosporomycetidae</taxon>
        <taxon>Pleosporales</taxon>
        <taxon>Melanommataceae</taxon>
        <taxon>Melanomma</taxon>
    </lineage>
</organism>
<dbReference type="Proteomes" id="UP000799757">
    <property type="component" value="Unassembled WGS sequence"/>
</dbReference>
<evidence type="ECO:0000313" key="1">
    <source>
        <dbReference type="EMBL" id="KAF2785899.1"/>
    </source>
</evidence>
<keyword evidence="2" id="KW-1185">Reference proteome</keyword>
<evidence type="ECO:0008006" key="3">
    <source>
        <dbReference type="Google" id="ProtNLM"/>
    </source>
</evidence>
<dbReference type="EMBL" id="MU002618">
    <property type="protein sequence ID" value="KAF2785899.1"/>
    <property type="molecule type" value="Genomic_DNA"/>
</dbReference>
<sequence>MAVPHPMPSATTGLLEDALKYFRGFEDLPVDGNEDINSSTVFVRTDSFLWTLPRKLVAEHTKVFNIKALGEYVVCERDDLTFQLFIEFMFTGSWKDQGLKVNWERQSLQTHPSDEAVYNGYDPAWKSQAAISACFHGASLRAKRFHDYAIAQVFHIFYTQGASLTPSIAIYACERDDFPISDLMYDMIIHRWCQDNDAIDSYDEGWLKFFNANPTCRDRFLLEVGKPLCDLALTDYYLEIE</sequence>